<dbReference type="AlphaFoldDB" id="A0A2Z7DAG5"/>
<accession>A0A2Z7DAG5</accession>
<keyword evidence="3" id="KW-1185">Reference proteome</keyword>
<dbReference type="Proteomes" id="UP000250235">
    <property type="component" value="Unassembled WGS sequence"/>
</dbReference>
<gene>
    <name evidence="2" type="ORF">F511_36198</name>
</gene>
<name>A0A2Z7DAG5_9LAMI</name>
<feature type="compositionally biased region" description="Low complexity" evidence="1">
    <location>
        <begin position="11"/>
        <end position="20"/>
    </location>
</feature>
<evidence type="ECO:0000313" key="2">
    <source>
        <dbReference type="EMBL" id="KZV54246.1"/>
    </source>
</evidence>
<sequence>MQMDGLPVELSSYSRSNSPSGYHLSSGESEHSRCRYSDLQDVCMAIESLTTLDLPMVVDSIVIYEMKGSYYTSTRSSYIFQGTRVNHLQIHTRGETQWGKPSNSEFTAVSNSVDARREPDLRQMQRQQSYANFYIHISDNSKQPANSIQRRRQRWRNIDLRELVRCRDVEAAGVYIAGINGPYAATWSPRRRSIVEQKK</sequence>
<protein>
    <submittedName>
        <fullName evidence="2">Uncharacterized protein</fullName>
    </submittedName>
</protein>
<evidence type="ECO:0000313" key="3">
    <source>
        <dbReference type="Proteomes" id="UP000250235"/>
    </source>
</evidence>
<proteinExistence type="predicted"/>
<reference evidence="2 3" key="1">
    <citation type="journal article" date="2015" name="Proc. Natl. Acad. Sci. U.S.A.">
        <title>The resurrection genome of Boea hygrometrica: A blueprint for survival of dehydration.</title>
        <authorList>
            <person name="Xiao L."/>
            <person name="Yang G."/>
            <person name="Zhang L."/>
            <person name="Yang X."/>
            <person name="Zhao S."/>
            <person name="Ji Z."/>
            <person name="Zhou Q."/>
            <person name="Hu M."/>
            <person name="Wang Y."/>
            <person name="Chen M."/>
            <person name="Xu Y."/>
            <person name="Jin H."/>
            <person name="Xiao X."/>
            <person name="Hu G."/>
            <person name="Bao F."/>
            <person name="Hu Y."/>
            <person name="Wan P."/>
            <person name="Li L."/>
            <person name="Deng X."/>
            <person name="Kuang T."/>
            <person name="Xiang C."/>
            <person name="Zhu J.K."/>
            <person name="Oliver M.J."/>
            <person name="He Y."/>
        </authorList>
    </citation>
    <scope>NUCLEOTIDE SEQUENCE [LARGE SCALE GENOMIC DNA]</scope>
    <source>
        <strain evidence="3">cv. XS01</strain>
    </source>
</reference>
<feature type="region of interest" description="Disordered" evidence="1">
    <location>
        <begin position="1"/>
        <end position="29"/>
    </location>
</feature>
<dbReference type="EMBL" id="KQ989562">
    <property type="protein sequence ID" value="KZV54246.1"/>
    <property type="molecule type" value="Genomic_DNA"/>
</dbReference>
<organism evidence="2 3">
    <name type="scientific">Dorcoceras hygrometricum</name>
    <dbReference type="NCBI Taxonomy" id="472368"/>
    <lineage>
        <taxon>Eukaryota</taxon>
        <taxon>Viridiplantae</taxon>
        <taxon>Streptophyta</taxon>
        <taxon>Embryophyta</taxon>
        <taxon>Tracheophyta</taxon>
        <taxon>Spermatophyta</taxon>
        <taxon>Magnoliopsida</taxon>
        <taxon>eudicotyledons</taxon>
        <taxon>Gunneridae</taxon>
        <taxon>Pentapetalae</taxon>
        <taxon>asterids</taxon>
        <taxon>lamiids</taxon>
        <taxon>Lamiales</taxon>
        <taxon>Gesneriaceae</taxon>
        <taxon>Didymocarpoideae</taxon>
        <taxon>Trichosporeae</taxon>
        <taxon>Loxocarpinae</taxon>
        <taxon>Dorcoceras</taxon>
    </lineage>
</organism>
<evidence type="ECO:0000256" key="1">
    <source>
        <dbReference type="SAM" id="MobiDB-lite"/>
    </source>
</evidence>